<gene>
    <name evidence="2" type="ORF">WKW80_00490</name>
</gene>
<organism evidence="2 3">
    <name type="scientific">Variovorax humicola</name>
    <dbReference type="NCBI Taxonomy" id="1769758"/>
    <lineage>
        <taxon>Bacteria</taxon>
        <taxon>Pseudomonadati</taxon>
        <taxon>Pseudomonadota</taxon>
        <taxon>Betaproteobacteria</taxon>
        <taxon>Burkholderiales</taxon>
        <taxon>Comamonadaceae</taxon>
        <taxon>Variovorax</taxon>
    </lineage>
</organism>
<evidence type="ECO:0000313" key="2">
    <source>
        <dbReference type="EMBL" id="MEJ8820510.1"/>
    </source>
</evidence>
<comment type="caution">
    <text evidence="2">The sequence shown here is derived from an EMBL/GenBank/DDBJ whole genome shotgun (WGS) entry which is preliminary data.</text>
</comment>
<evidence type="ECO:0008006" key="4">
    <source>
        <dbReference type="Google" id="ProtNLM"/>
    </source>
</evidence>
<proteinExistence type="predicted"/>
<keyword evidence="1" id="KW-0732">Signal</keyword>
<keyword evidence="3" id="KW-1185">Reference proteome</keyword>
<accession>A0ABU8VRT6</accession>
<dbReference type="EMBL" id="JBBKZV010000001">
    <property type="protein sequence ID" value="MEJ8820510.1"/>
    <property type="molecule type" value="Genomic_DNA"/>
</dbReference>
<feature type="chain" id="PRO_5045845430" description="Pilus formation protein N-terminal domain-containing protein" evidence="1">
    <location>
        <begin position="34"/>
        <end position="158"/>
    </location>
</feature>
<evidence type="ECO:0000256" key="1">
    <source>
        <dbReference type="SAM" id="SignalP"/>
    </source>
</evidence>
<sequence>MNRCKKSPTAHILIALCLALAGAGSIVATDAQAQISPEAAVGGRNFPTGTLRGKLQILNAPEVLLDGQPDRLSPGARIRSGQNMLVMVGAIQGQKFLVNYTRDPAGLVSQVWILTPEEASVARESAERPFLNFWPFVAASRPHDDGKTPFDQLPKYGE</sequence>
<feature type="signal peptide" evidence="1">
    <location>
        <begin position="1"/>
        <end position="33"/>
    </location>
</feature>
<dbReference type="RefSeq" id="WP_340361571.1">
    <property type="nucleotide sequence ID" value="NZ_JBBKZV010000001.1"/>
</dbReference>
<evidence type="ECO:0000313" key="3">
    <source>
        <dbReference type="Proteomes" id="UP001363010"/>
    </source>
</evidence>
<reference evidence="2 3" key="1">
    <citation type="submission" date="2024-03" db="EMBL/GenBank/DDBJ databases">
        <title>Novel species of the genus Variovorax.</title>
        <authorList>
            <person name="Liu Q."/>
            <person name="Xin Y.-H."/>
        </authorList>
    </citation>
    <scope>NUCLEOTIDE SEQUENCE [LARGE SCALE GENOMIC DNA]</scope>
    <source>
        <strain evidence="2 3">KACC 18501</strain>
    </source>
</reference>
<name>A0ABU8VRT6_9BURK</name>
<dbReference type="Proteomes" id="UP001363010">
    <property type="component" value="Unassembled WGS sequence"/>
</dbReference>
<protein>
    <recommendedName>
        <fullName evidence="4">Pilus formation protein N-terminal domain-containing protein</fullName>
    </recommendedName>
</protein>